<accession>A0A139M9R2</accession>
<dbReference type="GO" id="GO:0009252">
    <property type="term" value="P:peptidoglycan biosynthetic process"/>
    <property type="evidence" value="ECO:0007669"/>
    <property type="project" value="UniProtKB-UniRule"/>
</dbReference>
<dbReference type="NCBIfam" id="TIGR01143">
    <property type="entry name" value="murF"/>
    <property type="match status" value="1"/>
</dbReference>
<evidence type="ECO:0000256" key="2">
    <source>
        <dbReference type="ARBA" id="ARBA00022598"/>
    </source>
</evidence>
<dbReference type="Proteomes" id="UP000070541">
    <property type="component" value="Unassembled WGS sequence"/>
</dbReference>
<dbReference type="GO" id="GO:0047480">
    <property type="term" value="F:UDP-N-acetylmuramoyl-tripeptide-D-alanyl-D-alanine ligase activity"/>
    <property type="evidence" value="ECO:0007669"/>
    <property type="project" value="UniProtKB-UniRule"/>
</dbReference>
<evidence type="ECO:0000256" key="6">
    <source>
        <dbReference type="ARBA" id="ARBA00022960"/>
    </source>
</evidence>
<keyword evidence="6 10" id="KW-0133">Cell shape</keyword>
<organism evidence="15 16">
    <name type="scientific">Streptococcus oralis</name>
    <dbReference type="NCBI Taxonomy" id="1303"/>
    <lineage>
        <taxon>Bacteria</taxon>
        <taxon>Bacillati</taxon>
        <taxon>Bacillota</taxon>
        <taxon>Bacilli</taxon>
        <taxon>Lactobacillales</taxon>
        <taxon>Streptococcaceae</taxon>
        <taxon>Streptococcus</taxon>
    </lineage>
</organism>
<reference evidence="15 16" key="1">
    <citation type="submission" date="2016-01" db="EMBL/GenBank/DDBJ databases">
        <title>Highly variable Streptococcus oralis are common among viridans streptococci isolated from primates.</title>
        <authorList>
            <person name="Denapaite D."/>
            <person name="Rieger M."/>
            <person name="Koendgen S."/>
            <person name="Brueckner R."/>
            <person name="Ochigava I."/>
            <person name="Kappeler P."/>
            <person name="Maetz-Rensing K."/>
            <person name="Leendertz F."/>
            <person name="Hakenbeck R."/>
        </authorList>
    </citation>
    <scope>NUCLEOTIDE SEQUENCE [LARGE SCALE GENOMIC DNA]</scope>
    <source>
        <strain evidence="15 16">DD05</strain>
    </source>
</reference>
<dbReference type="Gene3D" id="3.40.1190.10">
    <property type="entry name" value="Mur-like, catalytic domain"/>
    <property type="match status" value="1"/>
</dbReference>
<dbReference type="EMBL" id="LQOG01000023">
    <property type="protein sequence ID" value="KXT60423.1"/>
    <property type="molecule type" value="Genomic_DNA"/>
</dbReference>
<evidence type="ECO:0000259" key="12">
    <source>
        <dbReference type="Pfam" id="PF01225"/>
    </source>
</evidence>
<dbReference type="SUPFAM" id="SSF63418">
    <property type="entry name" value="MurE/MurF N-terminal domain"/>
    <property type="match status" value="1"/>
</dbReference>
<dbReference type="HAMAP" id="MF_02019">
    <property type="entry name" value="MurF"/>
    <property type="match status" value="1"/>
</dbReference>
<keyword evidence="5 10" id="KW-0067">ATP-binding</keyword>
<dbReference type="Pfam" id="PF08245">
    <property type="entry name" value="Mur_ligase_M"/>
    <property type="match status" value="1"/>
</dbReference>
<evidence type="ECO:0000256" key="1">
    <source>
        <dbReference type="ARBA" id="ARBA00022490"/>
    </source>
</evidence>
<keyword evidence="8 10" id="KW-0131">Cell cycle</keyword>
<dbReference type="PANTHER" id="PTHR43024:SF1">
    <property type="entry name" value="UDP-N-ACETYLMURAMOYL-TRIPEPTIDE--D-ALANYL-D-ALANINE LIGASE"/>
    <property type="match status" value="1"/>
</dbReference>
<sequence>MKLTIHEVAQAVGAKNDVSLFADVQLEKAEFDSRLITAGDLFVPLKGARDGHDFIETAFENGAVVTLSEKKVANHPYILVDDVLTAFQTLAAYYLEKTAVDVFAVTGSNGKTTTKDMLAHLLSTTYKTYKTQGNYNNEIGLPYTVLHMPEGTEKLVLEMGQDHLGDIHFLSELAHPKTAIVTLVGEAHLAFFKDRSEIAKGKMQIADGMASGSLLLTPADSIVEDYLPADKKLVRFGQGAELEITGLVERKDSLTFKANFLEQALDLPVTGKYNATNAMIAAYVALQEGVSEEQIRQAFQNLELTRNRTEWKKAANGADILSDVYNANPTAMKLILETFSAIPANKGGKKIAVLADMKELGDQSVQLHNQMILSLSPDVLDTVIFYGEDIAELAQLASQMFPIGHVFYFKKTASEDQFEDLVKQVKESLGANDQILLKGSNSMNLAKLVESLENECK</sequence>
<keyword evidence="7 10" id="KW-0573">Peptidoglycan synthesis</keyword>
<evidence type="ECO:0000256" key="8">
    <source>
        <dbReference type="ARBA" id="ARBA00023306"/>
    </source>
</evidence>
<evidence type="ECO:0000256" key="11">
    <source>
        <dbReference type="RuleBase" id="RU004136"/>
    </source>
</evidence>
<comment type="subcellular location">
    <subcellularLocation>
        <location evidence="10 11">Cytoplasm</location>
    </subcellularLocation>
</comment>
<keyword evidence="2 10" id="KW-0436">Ligase</keyword>
<dbReference type="RefSeq" id="WP_061417190.1">
    <property type="nucleotide sequence ID" value="NZ_KQ969037.1"/>
</dbReference>
<evidence type="ECO:0000256" key="4">
    <source>
        <dbReference type="ARBA" id="ARBA00022741"/>
    </source>
</evidence>
<dbReference type="InterPro" id="IPR000713">
    <property type="entry name" value="Mur_ligase_N"/>
</dbReference>
<feature type="domain" description="Mur ligase central" evidence="14">
    <location>
        <begin position="105"/>
        <end position="285"/>
    </location>
</feature>
<dbReference type="SUPFAM" id="SSF53623">
    <property type="entry name" value="MurD-like peptide ligases, catalytic domain"/>
    <property type="match status" value="1"/>
</dbReference>
<keyword evidence="4 10" id="KW-0547">Nucleotide-binding</keyword>
<dbReference type="Pfam" id="PF02875">
    <property type="entry name" value="Mur_ligase_C"/>
    <property type="match status" value="1"/>
</dbReference>
<dbReference type="InterPro" id="IPR013221">
    <property type="entry name" value="Mur_ligase_cen"/>
</dbReference>
<dbReference type="Pfam" id="PF01225">
    <property type="entry name" value="Mur_ligase"/>
    <property type="match status" value="1"/>
</dbReference>
<keyword evidence="1 10" id="KW-0963">Cytoplasm</keyword>
<name>A0A139M9R2_STROR</name>
<dbReference type="InterPro" id="IPR004101">
    <property type="entry name" value="Mur_ligase_C"/>
</dbReference>
<dbReference type="InterPro" id="IPR051046">
    <property type="entry name" value="MurCDEF_CellWall_CoF430Synth"/>
</dbReference>
<proteinExistence type="inferred from homology"/>
<dbReference type="InterPro" id="IPR036565">
    <property type="entry name" value="Mur-like_cat_sf"/>
</dbReference>
<feature type="domain" description="Mur ligase N-terminal catalytic" evidence="12">
    <location>
        <begin position="32"/>
        <end position="73"/>
    </location>
</feature>
<dbReference type="Gene3D" id="3.90.190.20">
    <property type="entry name" value="Mur ligase, C-terminal domain"/>
    <property type="match status" value="1"/>
</dbReference>
<comment type="catalytic activity">
    <reaction evidence="10">
        <text>UDP-N-acetyl-alpha-D-muramoyl-L-alanyl-gamma-D-glutamyl-L-lysine + D-alanyl-D-alanine + ATP = UDP-N-acetyl-alpha-D-muramoyl-L-alanyl-gamma-D-glutamyl-L-lysyl-D-alanyl-D-alanine + ADP + phosphate + H(+)</text>
        <dbReference type="Rhea" id="RHEA:16085"/>
        <dbReference type="ChEBI" id="CHEBI:15378"/>
        <dbReference type="ChEBI" id="CHEBI:30616"/>
        <dbReference type="ChEBI" id="CHEBI:43474"/>
        <dbReference type="ChEBI" id="CHEBI:57822"/>
        <dbReference type="ChEBI" id="CHEBI:70758"/>
        <dbReference type="ChEBI" id="CHEBI:83903"/>
        <dbReference type="ChEBI" id="CHEBI:456216"/>
        <dbReference type="EC" id="6.3.2.10"/>
    </reaction>
</comment>
<dbReference type="GO" id="GO:0008360">
    <property type="term" value="P:regulation of cell shape"/>
    <property type="evidence" value="ECO:0007669"/>
    <property type="project" value="UniProtKB-KW"/>
</dbReference>
<evidence type="ECO:0000259" key="13">
    <source>
        <dbReference type="Pfam" id="PF02875"/>
    </source>
</evidence>
<dbReference type="SUPFAM" id="SSF53244">
    <property type="entry name" value="MurD-like peptide ligases, peptide-binding domain"/>
    <property type="match status" value="1"/>
</dbReference>
<protein>
    <recommendedName>
        <fullName evidence="10 11">UDP-N-acetylmuramoyl-tripeptide--D-alanyl-D-alanine ligase</fullName>
        <ecNumber evidence="10 11">6.3.2.10</ecNumber>
    </recommendedName>
    <alternativeName>
        <fullName evidence="10">D-alanyl-D-alanine-adding enzyme</fullName>
    </alternativeName>
</protein>
<comment type="catalytic activity">
    <reaction evidence="11">
        <text>D-alanyl-D-alanine + UDP-N-acetyl-alpha-D-muramoyl-L-alanyl-gamma-D-glutamyl-meso-2,6-diaminopimelate + ATP = UDP-N-acetyl-alpha-D-muramoyl-L-alanyl-gamma-D-glutamyl-meso-2,6-diaminopimeloyl-D-alanyl-D-alanine + ADP + phosphate + H(+)</text>
        <dbReference type="Rhea" id="RHEA:28374"/>
        <dbReference type="ChEBI" id="CHEBI:15378"/>
        <dbReference type="ChEBI" id="CHEBI:30616"/>
        <dbReference type="ChEBI" id="CHEBI:43474"/>
        <dbReference type="ChEBI" id="CHEBI:57822"/>
        <dbReference type="ChEBI" id="CHEBI:61386"/>
        <dbReference type="ChEBI" id="CHEBI:83905"/>
        <dbReference type="ChEBI" id="CHEBI:456216"/>
        <dbReference type="EC" id="6.3.2.10"/>
    </reaction>
</comment>
<comment type="caution">
    <text evidence="15">The sequence shown here is derived from an EMBL/GenBank/DDBJ whole genome shotgun (WGS) entry which is preliminary data.</text>
</comment>
<evidence type="ECO:0000256" key="9">
    <source>
        <dbReference type="ARBA" id="ARBA00023316"/>
    </source>
</evidence>
<evidence type="ECO:0000256" key="5">
    <source>
        <dbReference type="ARBA" id="ARBA00022840"/>
    </source>
</evidence>
<dbReference type="Gene3D" id="3.40.1390.10">
    <property type="entry name" value="MurE/MurF, N-terminal domain"/>
    <property type="match status" value="1"/>
</dbReference>
<keyword evidence="3 10" id="KW-0132">Cell division</keyword>
<dbReference type="PANTHER" id="PTHR43024">
    <property type="entry name" value="UDP-N-ACETYLMURAMOYL-TRIPEPTIDE--D-ALANYL-D-ALANINE LIGASE"/>
    <property type="match status" value="1"/>
</dbReference>
<evidence type="ECO:0000313" key="16">
    <source>
        <dbReference type="Proteomes" id="UP000070541"/>
    </source>
</evidence>
<dbReference type="GO" id="GO:0005737">
    <property type="term" value="C:cytoplasm"/>
    <property type="evidence" value="ECO:0007669"/>
    <property type="project" value="UniProtKB-SubCell"/>
</dbReference>
<keyword evidence="9 10" id="KW-0961">Cell wall biogenesis/degradation</keyword>
<dbReference type="InterPro" id="IPR035911">
    <property type="entry name" value="MurE/MurF_N"/>
</dbReference>
<dbReference type="PATRIC" id="fig|1303.76.peg.826"/>
<comment type="function">
    <text evidence="10 11">Involved in cell wall formation. Catalyzes the final step in the synthesis of UDP-N-acetylmuramoyl-pentapeptide, the precursor of murein.</text>
</comment>
<dbReference type="EC" id="6.3.2.10" evidence="10 11"/>
<evidence type="ECO:0000256" key="7">
    <source>
        <dbReference type="ARBA" id="ARBA00022984"/>
    </source>
</evidence>
<dbReference type="AlphaFoldDB" id="A0A139M9R2"/>
<dbReference type="InterPro" id="IPR036615">
    <property type="entry name" value="Mur_ligase_C_dom_sf"/>
</dbReference>
<evidence type="ECO:0000256" key="10">
    <source>
        <dbReference type="HAMAP-Rule" id="MF_02019"/>
    </source>
</evidence>
<dbReference type="UniPathway" id="UPA00219"/>
<dbReference type="GO" id="GO:0071555">
    <property type="term" value="P:cell wall organization"/>
    <property type="evidence" value="ECO:0007669"/>
    <property type="project" value="UniProtKB-KW"/>
</dbReference>
<evidence type="ECO:0000256" key="3">
    <source>
        <dbReference type="ARBA" id="ARBA00022618"/>
    </source>
</evidence>
<comment type="similarity">
    <text evidence="10">Belongs to the MurCDEF family. MurF subfamily.</text>
</comment>
<evidence type="ECO:0000313" key="15">
    <source>
        <dbReference type="EMBL" id="KXT60423.1"/>
    </source>
</evidence>
<gene>
    <name evidence="10" type="primary">murF</name>
    <name evidence="15" type="ORF">SORDD05_00792</name>
</gene>
<feature type="binding site" evidence="10">
    <location>
        <begin position="107"/>
        <end position="113"/>
    </location>
    <ligand>
        <name>ATP</name>
        <dbReference type="ChEBI" id="CHEBI:30616"/>
    </ligand>
</feature>
<comment type="pathway">
    <text evidence="10 11">Cell wall biogenesis; peptidoglycan biosynthesis.</text>
</comment>
<dbReference type="GO" id="GO:0051301">
    <property type="term" value="P:cell division"/>
    <property type="evidence" value="ECO:0007669"/>
    <property type="project" value="UniProtKB-KW"/>
</dbReference>
<dbReference type="GO" id="GO:0008766">
    <property type="term" value="F:UDP-N-acetylmuramoylalanyl-D-glutamyl-2,6-diaminopimelate-D-alanyl-D-alanine ligase activity"/>
    <property type="evidence" value="ECO:0007669"/>
    <property type="project" value="RHEA"/>
</dbReference>
<dbReference type="InterPro" id="IPR005863">
    <property type="entry name" value="UDP-N-AcMur_synth"/>
</dbReference>
<feature type="domain" description="Mur ligase C-terminal" evidence="13">
    <location>
        <begin position="308"/>
        <end position="440"/>
    </location>
</feature>
<dbReference type="GO" id="GO:0005524">
    <property type="term" value="F:ATP binding"/>
    <property type="evidence" value="ECO:0007669"/>
    <property type="project" value="UniProtKB-UniRule"/>
</dbReference>
<evidence type="ECO:0000259" key="14">
    <source>
        <dbReference type="Pfam" id="PF08245"/>
    </source>
</evidence>